<feature type="non-terminal residue" evidence="1">
    <location>
        <position position="1"/>
    </location>
</feature>
<dbReference type="EMBL" id="JARJCW010000001">
    <property type="protein sequence ID" value="KAJ7230172.1"/>
    <property type="molecule type" value="Genomic_DNA"/>
</dbReference>
<evidence type="ECO:0000313" key="1">
    <source>
        <dbReference type="EMBL" id="KAJ7230172.1"/>
    </source>
</evidence>
<reference evidence="1" key="1">
    <citation type="submission" date="2023-03" db="EMBL/GenBank/DDBJ databases">
        <title>Massive genome expansion in bonnet fungi (Mycena s.s.) driven by repeated elements and novel gene families across ecological guilds.</title>
        <authorList>
            <consortium name="Lawrence Berkeley National Laboratory"/>
            <person name="Harder C.B."/>
            <person name="Miyauchi S."/>
            <person name="Viragh M."/>
            <person name="Kuo A."/>
            <person name="Thoen E."/>
            <person name="Andreopoulos B."/>
            <person name="Lu D."/>
            <person name="Skrede I."/>
            <person name="Drula E."/>
            <person name="Henrissat B."/>
            <person name="Morin E."/>
            <person name="Kohler A."/>
            <person name="Barry K."/>
            <person name="LaButti K."/>
            <person name="Morin E."/>
            <person name="Salamov A."/>
            <person name="Lipzen A."/>
            <person name="Mereny Z."/>
            <person name="Hegedus B."/>
            <person name="Baldrian P."/>
            <person name="Stursova M."/>
            <person name="Weitz H."/>
            <person name="Taylor A."/>
            <person name="Grigoriev I.V."/>
            <person name="Nagy L.G."/>
            <person name="Martin F."/>
            <person name="Kauserud H."/>
        </authorList>
    </citation>
    <scope>NUCLEOTIDE SEQUENCE</scope>
    <source>
        <strain evidence="1">9144</strain>
    </source>
</reference>
<proteinExistence type="predicted"/>
<comment type="caution">
    <text evidence="1">The sequence shown here is derived from an EMBL/GenBank/DDBJ whole genome shotgun (WGS) entry which is preliminary data.</text>
</comment>
<dbReference type="AlphaFoldDB" id="A0AAD6YUQ1"/>
<feature type="non-terminal residue" evidence="1">
    <location>
        <position position="108"/>
    </location>
</feature>
<protein>
    <submittedName>
        <fullName evidence="1">Uncharacterized protein</fullName>
    </submittedName>
</protein>
<sequence>ALKFDSDRFLDERVRKYLTPNPFILPPFNAGIVLSNSPRSNTFQFAYHEASFFLVRLLQNFSGFNLGLDAQPEASKPPASWKNRKGSQATEKIRLGTHLMMYSKVFPT</sequence>
<keyword evidence="2" id="KW-1185">Reference proteome</keyword>
<dbReference type="Proteomes" id="UP001219525">
    <property type="component" value="Unassembled WGS sequence"/>
</dbReference>
<accession>A0AAD6YUQ1</accession>
<evidence type="ECO:0000313" key="2">
    <source>
        <dbReference type="Proteomes" id="UP001219525"/>
    </source>
</evidence>
<gene>
    <name evidence="1" type="ORF">GGX14DRAFT_304359</name>
</gene>
<name>A0AAD6YUQ1_9AGAR</name>
<organism evidence="1 2">
    <name type="scientific">Mycena pura</name>
    <dbReference type="NCBI Taxonomy" id="153505"/>
    <lineage>
        <taxon>Eukaryota</taxon>
        <taxon>Fungi</taxon>
        <taxon>Dikarya</taxon>
        <taxon>Basidiomycota</taxon>
        <taxon>Agaricomycotina</taxon>
        <taxon>Agaricomycetes</taxon>
        <taxon>Agaricomycetidae</taxon>
        <taxon>Agaricales</taxon>
        <taxon>Marasmiineae</taxon>
        <taxon>Mycenaceae</taxon>
        <taxon>Mycena</taxon>
    </lineage>
</organism>